<dbReference type="PANTHER" id="PTHR47089:SF1">
    <property type="entry name" value="GUANOSINE ABC TRANSPORTER PERMEASE PROTEIN NUPP"/>
    <property type="match status" value="1"/>
</dbReference>
<dbReference type="AlphaFoldDB" id="A0A9D2M1X3"/>
<organism evidence="8 9">
    <name type="scientific">Candidatus Ruthenibacterium avium</name>
    <dbReference type="NCBI Taxonomy" id="2838751"/>
    <lineage>
        <taxon>Bacteria</taxon>
        <taxon>Bacillati</taxon>
        <taxon>Bacillota</taxon>
        <taxon>Clostridia</taxon>
        <taxon>Eubacteriales</taxon>
        <taxon>Oscillospiraceae</taxon>
        <taxon>Ruthenibacterium</taxon>
    </lineage>
</organism>
<sequence>MKKKSNHWKAALLAVMGDEKRQNITVPLLEVLFGLLAGAVIFLILGKNPLQAFNAFLQGCGITAKANYAGGKGMFTDFMGYLDNWTPMLFAALSVAVAFKAGLFNIGVSGQMLMAGFVAMVTVGYSPLPAVVAKPLVIVIGIVVGALVGALIGYLKYRFNINEVVSSIMLNYIFQYVLSFFIFTFFINPLTRQSQAISDASRLTLQNVMIAGYKTVIPLGFVLAIIVVAAMHYLIHHTKFGYELKAVGLNAKASKYAGINVRRNILFAMMLSGALAGLAGVTYYLGYLGSIQPRVLSTVGFDSIAISLLGNSNPIGIVFASFLITVITKGSTYMSSSIGVDQEIGSVITGLMLLFAACGAYVRHRLRISRMELEEQKKEEQKEGNEQKEGQS</sequence>
<keyword evidence="6" id="KW-0175">Coiled coil</keyword>
<reference evidence="8" key="2">
    <citation type="submission" date="2021-04" db="EMBL/GenBank/DDBJ databases">
        <authorList>
            <person name="Gilroy R."/>
        </authorList>
    </citation>
    <scope>NUCLEOTIDE SEQUENCE</scope>
    <source>
        <strain evidence="8">ChiBcec8-14828</strain>
    </source>
</reference>
<feature type="transmembrane region" description="Helical" evidence="7">
    <location>
        <begin position="26"/>
        <end position="45"/>
    </location>
</feature>
<dbReference type="PANTHER" id="PTHR47089">
    <property type="entry name" value="ABC TRANSPORTER, PERMEASE PROTEIN"/>
    <property type="match status" value="1"/>
</dbReference>
<feature type="transmembrane region" description="Helical" evidence="7">
    <location>
        <begin position="265"/>
        <end position="285"/>
    </location>
</feature>
<feature type="transmembrane region" description="Helical" evidence="7">
    <location>
        <begin position="136"/>
        <end position="157"/>
    </location>
</feature>
<dbReference type="Pfam" id="PF02653">
    <property type="entry name" value="BPD_transp_2"/>
    <property type="match status" value="1"/>
</dbReference>
<dbReference type="EMBL" id="DWYA01000053">
    <property type="protein sequence ID" value="HJB39881.1"/>
    <property type="molecule type" value="Genomic_DNA"/>
</dbReference>
<keyword evidence="2" id="KW-1003">Cell membrane</keyword>
<evidence type="ECO:0000256" key="4">
    <source>
        <dbReference type="ARBA" id="ARBA00022989"/>
    </source>
</evidence>
<keyword evidence="5 7" id="KW-0472">Membrane</keyword>
<protein>
    <submittedName>
        <fullName evidence="8">ABC transporter permease</fullName>
    </submittedName>
</protein>
<proteinExistence type="predicted"/>
<comment type="subcellular location">
    <subcellularLocation>
        <location evidence="1">Cell membrane</location>
        <topology evidence="1">Multi-pass membrane protein</topology>
    </subcellularLocation>
</comment>
<evidence type="ECO:0000256" key="5">
    <source>
        <dbReference type="ARBA" id="ARBA00023136"/>
    </source>
</evidence>
<evidence type="ECO:0000256" key="7">
    <source>
        <dbReference type="SAM" id="Phobius"/>
    </source>
</evidence>
<feature type="transmembrane region" description="Helical" evidence="7">
    <location>
        <begin position="317"/>
        <end position="338"/>
    </location>
</feature>
<evidence type="ECO:0000313" key="9">
    <source>
        <dbReference type="Proteomes" id="UP000824209"/>
    </source>
</evidence>
<dbReference type="InterPro" id="IPR001851">
    <property type="entry name" value="ABC_transp_permease"/>
</dbReference>
<evidence type="ECO:0000256" key="1">
    <source>
        <dbReference type="ARBA" id="ARBA00004651"/>
    </source>
</evidence>
<feature type="transmembrane region" description="Helical" evidence="7">
    <location>
        <begin position="169"/>
        <end position="190"/>
    </location>
</feature>
<evidence type="ECO:0000256" key="3">
    <source>
        <dbReference type="ARBA" id="ARBA00022692"/>
    </source>
</evidence>
<gene>
    <name evidence="8" type="ORF">H9943_05735</name>
</gene>
<feature type="transmembrane region" description="Helical" evidence="7">
    <location>
        <begin position="210"/>
        <end position="235"/>
    </location>
</feature>
<dbReference type="GO" id="GO:0005886">
    <property type="term" value="C:plasma membrane"/>
    <property type="evidence" value="ECO:0007669"/>
    <property type="project" value="UniProtKB-SubCell"/>
</dbReference>
<reference evidence="8" key="1">
    <citation type="journal article" date="2021" name="PeerJ">
        <title>Extensive microbial diversity within the chicken gut microbiome revealed by metagenomics and culture.</title>
        <authorList>
            <person name="Gilroy R."/>
            <person name="Ravi A."/>
            <person name="Getino M."/>
            <person name="Pursley I."/>
            <person name="Horton D.L."/>
            <person name="Alikhan N.F."/>
            <person name="Baker D."/>
            <person name="Gharbi K."/>
            <person name="Hall N."/>
            <person name="Watson M."/>
            <person name="Adriaenssens E.M."/>
            <person name="Foster-Nyarko E."/>
            <person name="Jarju S."/>
            <person name="Secka A."/>
            <person name="Antonio M."/>
            <person name="Oren A."/>
            <person name="Chaudhuri R.R."/>
            <person name="La Ragione R."/>
            <person name="Hildebrand F."/>
            <person name="Pallen M.J."/>
        </authorList>
    </citation>
    <scope>NUCLEOTIDE SEQUENCE</scope>
    <source>
        <strain evidence="8">ChiBcec8-14828</strain>
    </source>
</reference>
<accession>A0A9D2M1X3</accession>
<dbReference type="GO" id="GO:0022857">
    <property type="term" value="F:transmembrane transporter activity"/>
    <property type="evidence" value="ECO:0007669"/>
    <property type="project" value="InterPro"/>
</dbReference>
<feature type="transmembrane region" description="Helical" evidence="7">
    <location>
        <begin position="85"/>
        <end position="106"/>
    </location>
</feature>
<name>A0A9D2M1X3_9FIRM</name>
<feature type="transmembrane region" description="Helical" evidence="7">
    <location>
        <begin position="344"/>
        <end position="362"/>
    </location>
</feature>
<dbReference type="CDD" id="cd06580">
    <property type="entry name" value="TM_PBP1_transp_TpRbsC_like"/>
    <property type="match status" value="1"/>
</dbReference>
<dbReference type="Proteomes" id="UP000824209">
    <property type="component" value="Unassembled WGS sequence"/>
</dbReference>
<keyword evidence="4 7" id="KW-1133">Transmembrane helix</keyword>
<keyword evidence="3 7" id="KW-0812">Transmembrane</keyword>
<evidence type="ECO:0000256" key="2">
    <source>
        <dbReference type="ARBA" id="ARBA00022475"/>
    </source>
</evidence>
<evidence type="ECO:0000256" key="6">
    <source>
        <dbReference type="SAM" id="Coils"/>
    </source>
</evidence>
<evidence type="ECO:0000313" key="8">
    <source>
        <dbReference type="EMBL" id="HJB39881.1"/>
    </source>
</evidence>
<feature type="coiled-coil region" evidence="6">
    <location>
        <begin position="363"/>
        <end position="391"/>
    </location>
</feature>
<comment type="caution">
    <text evidence="8">The sequence shown here is derived from an EMBL/GenBank/DDBJ whole genome shotgun (WGS) entry which is preliminary data.</text>
</comment>